<reference evidence="2 3" key="1">
    <citation type="journal article" date="2013" name="Curr. Biol.">
        <title>The Genome of the Foraminiferan Reticulomyxa filosa.</title>
        <authorList>
            <person name="Glockner G."/>
            <person name="Hulsmann N."/>
            <person name="Schleicher M."/>
            <person name="Noegel A.A."/>
            <person name="Eichinger L."/>
            <person name="Gallinger C."/>
            <person name="Pawlowski J."/>
            <person name="Sierra R."/>
            <person name="Euteneuer U."/>
            <person name="Pillet L."/>
            <person name="Moustafa A."/>
            <person name="Platzer M."/>
            <person name="Groth M."/>
            <person name="Szafranski K."/>
            <person name="Schliwa M."/>
        </authorList>
    </citation>
    <scope>NUCLEOTIDE SEQUENCE [LARGE SCALE GENOMIC DNA]</scope>
</reference>
<evidence type="ECO:0000313" key="2">
    <source>
        <dbReference type="EMBL" id="ETO05450.1"/>
    </source>
</evidence>
<accession>X6LXL0</accession>
<dbReference type="Proteomes" id="UP000023152">
    <property type="component" value="Unassembled WGS sequence"/>
</dbReference>
<dbReference type="AlphaFoldDB" id="X6LXL0"/>
<evidence type="ECO:0000256" key="1">
    <source>
        <dbReference type="SAM" id="MobiDB-lite"/>
    </source>
</evidence>
<evidence type="ECO:0000313" key="3">
    <source>
        <dbReference type="Proteomes" id="UP000023152"/>
    </source>
</evidence>
<dbReference type="EMBL" id="ASPP01028112">
    <property type="protein sequence ID" value="ETO05450.1"/>
    <property type="molecule type" value="Genomic_DNA"/>
</dbReference>
<sequence length="450" mass="50610">MKQSTLCFSVHCTYRIENLTEHRLWARVLSGLSSGLGSGSGSGPGSISGSGLVSTSVSGPGSIDSGHPFVTIVNPRSSESVFWSTDWIKSMQIALEGVDKDAMQYWSKVGSIGPCEHGKSYQVQMKGKDNYLTVCVVTVDVTEQCTVLSIRPKHILHNRMGRAVLLWPCGMVPQSNEAVPLTDLDSNAVVRVERDSFATLCHWRVRIDPTESRPVVSSAVRIKFESKRKLSLNNQEEKKEEKKKKKKKEEEEGEGEEWDWSNQLFIPSSMSRGRRHVIVKNTTKNFEDLISFVTILHRNVVHTVLFRCGQPPCLIRNDTDHTLNFCRTPNEEQKEEKWIFHQIAPRQSSAFDWRSDGNQWRDLFPSISTASSSSSSGHTQHMSESDITAKTVEEWADEEKIFEKNLVPVTLTLAWVDTSPPKAFHCVMGGPRSLCCKRKTTMTTLPTTCY</sequence>
<proteinExistence type="predicted"/>
<name>X6LXL0_RETFI</name>
<keyword evidence="3" id="KW-1185">Reference proteome</keyword>
<feature type="region of interest" description="Disordered" evidence="1">
    <location>
        <begin position="233"/>
        <end position="253"/>
    </location>
</feature>
<protein>
    <submittedName>
        <fullName evidence="2">Uncharacterized protein</fullName>
    </submittedName>
</protein>
<organism evidence="2 3">
    <name type="scientific">Reticulomyxa filosa</name>
    <dbReference type="NCBI Taxonomy" id="46433"/>
    <lineage>
        <taxon>Eukaryota</taxon>
        <taxon>Sar</taxon>
        <taxon>Rhizaria</taxon>
        <taxon>Retaria</taxon>
        <taxon>Foraminifera</taxon>
        <taxon>Monothalamids</taxon>
        <taxon>Reticulomyxidae</taxon>
        <taxon>Reticulomyxa</taxon>
    </lineage>
</organism>
<comment type="caution">
    <text evidence="2">The sequence shown here is derived from an EMBL/GenBank/DDBJ whole genome shotgun (WGS) entry which is preliminary data.</text>
</comment>
<gene>
    <name evidence="2" type="ORF">RFI_31949</name>
</gene>